<protein>
    <submittedName>
        <fullName evidence="1">Uncharacterized protein</fullName>
    </submittedName>
</protein>
<proteinExistence type="predicted"/>
<evidence type="ECO:0000313" key="2">
    <source>
        <dbReference type="Proteomes" id="UP001238450"/>
    </source>
</evidence>
<gene>
    <name evidence="1" type="ORF">J2Z48_003058</name>
</gene>
<sequence length="246" mass="27167">MFKRINFKFVVLAMLAICVLSLGISPSVSKVRASELTDSQIKQIQKQAILEQAGVDEIVYLDNETSKKQFGEEMLKHSELKKYLNKEKISLNFDLKKTYGVKVKKQGVYYTTFALQDADGLKRVSGLYNHSTNQISRLGMVTVNLDKKEMIVKDEKGVVSTYTPGAINKIKMDNKEGIAKKASEISQQAGPKKYSWQWFLANVVCDAAGSASCFGLCATAWATGPVIVTACTIACEIGWSQGICQI</sequence>
<organism evidence="1 2">
    <name type="scientific">Croceifilum oryzae</name>
    <dbReference type="NCBI Taxonomy" id="1553429"/>
    <lineage>
        <taxon>Bacteria</taxon>
        <taxon>Bacillati</taxon>
        <taxon>Bacillota</taxon>
        <taxon>Bacilli</taxon>
        <taxon>Bacillales</taxon>
        <taxon>Thermoactinomycetaceae</taxon>
        <taxon>Croceifilum</taxon>
    </lineage>
</organism>
<dbReference type="AlphaFoldDB" id="A0AAJ1WTW5"/>
<accession>A0AAJ1WTW5</accession>
<keyword evidence="2" id="KW-1185">Reference proteome</keyword>
<reference evidence="1 2" key="1">
    <citation type="submission" date="2023-07" db="EMBL/GenBank/DDBJ databases">
        <title>Genomic Encyclopedia of Type Strains, Phase IV (KMG-IV): sequencing the most valuable type-strain genomes for metagenomic binning, comparative biology and taxonomic classification.</title>
        <authorList>
            <person name="Goeker M."/>
        </authorList>
    </citation>
    <scope>NUCLEOTIDE SEQUENCE [LARGE SCALE GENOMIC DNA]</scope>
    <source>
        <strain evidence="1 2">DSM 46876</strain>
    </source>
</reference>
<comment type="caution">
    <text evidence="1">The sequence shown here is derived from an EMBL/GenBank/DDBJ whole genome shotgun (WGS) entry which is preliminary data.</text>
</comment>
<name>A0AAJ1WTW5_9BACL</name>
<dbReference type="EMBL" id="JAUSUV010000019">
    <property type="protein sequence ID" value="MDQ0418853.1"/>
    <property type="molecule type" value="Genomic_DNA"/>
</dbReference>
<dbReference type="RefSeq" id="WP_307254828.1">
    <property type="nucleotide sequence ID" value="NZ_JAUSUV010000019.1"/>
</dbReference>
<dbReference type="Proteomes" id="UP001238450">
    <property type="component" value="Unassembled WGS sequence"/>
</dbReference>
<evidence type="ECO:0000313" key="1">
    <source>
        <dbReference type="EMBL" id="MDQ0418853.1"/>
    </source>
</evidence>